<keyword evidence="1" id="KW-0732">Signal</keyword>
<proteinExistence type="predicted"/>
<evidence type="ECO:0008006" key="4">
    <source>
        <dbReference type="Google" id="ProtNLM"/>
    </source>
</evidence>
<dbReference type="Proteomes" id="UP000325003">
    <property type="component" value="Unassembled WGS sequence"/>
</dbReference>
<name>A0A5B1LM48_9ACTN</name>
<dbReference type="AlphaFoldDB" id="A0A5B1LM48"/>
<evidence type="ECO:0000313" key="2">
    <source>
        <dbReference type="EMBL" id="KAA1421623.1"/>
    </source>
</evidence>
<sequence>MNIKRHTAAAAALAAALGVAASIDSGTASADPPPDPGACALTGMTTYAFDGGGDGTSWSDPLNWSGDVAPGVGGQDDAYVCLGNFDVAMETGDLALVQAFDMELFAQLTIPAGAGLFVYGDPDSRPSTVRGYLEVGGAIGGPGRIDLMPSSLFGTTAFSSDAVLDPTPALAGDPCSLFDGLPPAACAAGGELFDYSAMNGYGGLRLIGGYDLIVEGALVPADAGIGLAAGSRLVIGAGHQVNVHGDGDFYAIGKGEPRPVLVNHGIIRKFRGGGSDRGVTVISTRYRGDGEIWVEEQDEVIITDGSRRPAEVTAGSLLGSGPCRRASGDCHFTTLSKSGKRQSAVLQAPASQPESQRALVEVRPRADLRRPGDLGIPYLVHADDLEATALTPALIELRYDGSLLDGRTWADVQVFRQKAAGAPWRRIRACESDGTPPGTARACVDRLDNADSSRQVPGSGGDAILVVRTTVTSRWVGR</sequence>
<comment type="caution">
    <text evidence="2">The sequence shown here is derived from an EMBL/GenBank/DDBJ whole genome shotgun (WGS) entry which is preliminary data.</text>
</comment>
<keyword evidence="3" id="KW-1185">Reference proteome</keyword>
<evidence type="ECO:0000256" key="1">
    <source>
        <dbReference type="SAM" id="SignalP"/>
    </source>
</evidence>
<feature type="chain" id="PRO_5022682112" description="Choice-of-anchor A family protein" evidence="1">
    <location>
        <begin position="31"/>
        <end position="478"/>
    </location>
</feature>
<feature type="signal peptide" evidence="1">
    <location>
        <begin position="1"/>
        <end position="30"/>
    </location>
</feature>
<reference evidence="2 3" key="1">
    <citation type="submission" date="2019-09" db="EMBL/GenBank/DDBJ databases">
        <title>Nocardioides panacisoli sp. nov., isolated from the soil of a ginseng field.</title>
        <authorList>
            <person name="Cho C."/>
        </authorList>
    </citation>
    <scope>NUCLEOTIDE SEQUENCE [LARGE SCALE GENOMIC DNA]</scope>
    <source>
        <strain evidence="2 3">BN130099</strain>
    </source>
</reference>
<organism evidence="2 3">
    <name type="scientific">Nocardioides humilatus</name>
    <dbReference type="NCBI Taxonomy" id="2607660"/>
    <lineage>
        <taxon>Bacteria</taxon>
        <taxon>Bacillati</taxon>
        <taxon>Actinomycetota</taxon>
        <taxon>Actinomycetes</taxon>
        <taxon>Propionibacteriales</taxon>
        <taxon>Nocardioidaceae</taxon>
        <taxon>Nocardioides</taxon>
    </lineage>
</organism>
<protein>
    <recommendedName>
        <fullName evidence="4">Choice-of-anchor A family protein</fullName>
    </recommendedName>
</protein>
<gene>
    <name evidence="2" type="ORF">F0U44_04930</name>
</gene>
<dbReference type="EMBL" id="VUJV01000001">
    <property type="protein sequence ID" value="KAA1421623.1"/>
    <property type="molecule type" value="Genomic_DNA"/>
</dbReference>
<dbReference type="RefSeq" id="WP_149727083.1">
    <property type="nucleotide sequence ID" value="NZ_VUJV01000001.1"/>
</dbReference>
<evidence type="ECO:0000313" key="3">
    <source>
        <dbReference type="Proteomes" id="UP000325003"/>
    </source>
</evidence>
<accession>A0A5B1LM48</accession>
<reference evidence="2 3" key="2">
    <citation type="submission" date="2019-09" db="EMBL/GenBank/DDBJ databases">
        <authorList>
            <person name="Jin C."/>
        </authorList>
    </citation>
    <scope>NUCLEOTIDE SEQUENCE [LARGE SCALE GENOMIC DNA]</scope>
    <source>
        <strain evidence="2 3">BN130099</strain>
    </source>
</reference>